<comment type="caution">
    <text evidence="2">The sequence shown here is derived from an EMBL/GenBank/DDBJ whole genome shotgun (WGS) entry which is preliminary data.</text>
</comment>
<evidence type="ECO:0000313" key="3">
    <source>
        <dbReference type="Proteomes" id="UP000465220"/>
    </source>
</evidence>
<feature type="transmembrane region" description="Helical" evidence="1">
    <location>
        <begin position="76"/>
        <end position="95"/>
    </location>
</feature>
<proteinExistence type="predicted"/>
<evidence type="ECO:0000256" key="1">
    <source>
        <dbReference type="SAM" id="Phobius"/>
    </source>
</evidence>
<reference evidence="2 3" key="1">
    <citation type="submission" date="2020-01" db="EMBL/GenBank/DDBJ databases">
        <title>Draft genome sequence of Aspergillus lentulus IFM 60648.</title>
        <authorList>
            <person name="Takahashi H."/>
            <person name="Yaguchi T."/>
        </authorList>
    </citation>
    <scope>NUCLEOTIDE SEQUENCE [LARGE SCALE GENOMIC DNA]</scope>
    <source>
        <strain evidence="2 3">IFM 60648</strain>
    </source>
</reference>
<keyword evidence="1" id="KW-0472">Membrane</keyword>
<evidence type="ECO:0000313" key="2">
    <source>
        <dbReference type="EMBL" id="GFF64750.1"/>
    </source>
</evidence>
<sequence length="111" mass="12944">MEQNERKSARDTMEKKLEEATWKMTTTAERFTSAAASGQPYLHYHLPYKAVHTQHVTAVMKRYYNFRKSPWTRPTLIFGLGVESVAFFTVHIFGIEILDQPSRVDKGQEDY</sequence>
<protein>
    <submittedName>
        <fullName evidence="2">Uncharacterized protein</fullName>
    </submittedName>
</protein>
<keyword evidence="3" id="KW-1185">Reference proteome</keyword>
<keyword evidence="1" id="KW-0812">Transmembrane</keyword>
<dbReference type="Proteomes" id="UP000465220">
    <property type="component" value="Unassembled WGS sequence"/>
</dbReference>
<accession>A0ABQ0ZUM7</accession>
<dbReference type="EMBL" id="BLKI01000005">
    <property type="protein sequence ID" value="GFF64750.1"/>
    <property type="molecule type" value="Genomic_DNA"/>
</dbReference>
<name>A0ABQ0ZUM7_ASPLE</name>
<organism evidence="2 3">
    <name type="scientific">Aspergillus lentulus</name>
    <dbReference type="NCBI Taxonomy" id="293939"/>
    <lineage>
        <taxon>Eukaryota</taxon>
        <taxon>Fungi</taxon>
        <taxon>Dikarya</taxon>
        <taxon>Ascomycota</taxon>
        <taxon>Pezizomycotina</taxon>
        <taxon>Eurotiomycetes</taxon>
        <taxon>Eurotiomycetidae</taxon>
        <taxon>Eurotiales</taxon>
        <taxon>Aspergillaceae</taxon>
        <taxon>Aspergillus</taxon>
        <taxon>Aspergillus subgen. Fumigati</taxon>
    </lineage>
</organism>
<keyword evidence="1" id="KW-1133">Transmembrane helix</keyword>
<gene>
    <name evidence="2" type="ORF">IFM60648_01372</name>
</gene>